<dbReference type="Gene3D" id="3.10.20.410">
    <property type="match status" value="1"/>
</dbReference>
<sequence length="64" mass="6979">MKNLPGVKVDVARYATGNPIDPGTYTLDIFLNGRQIGRENVQVIREGAGTKACLSYDLVKKLVT</sequence>
<feature type="domain" description="PapC N-terminal" evidence="1">
    <location>
        <begin position="7"/>
        <end position="62"/>
    </location>
</feature>
<evidence type="ECO:0000313" key="3">
    <source>
        <dbReference type="Proteomes" id="UP000254640"/>
    </source>
</evidence>
<dbReference type="Pfam" id="PF13954">
    <property type="entry name" value="PapC_N"/>
    <property type="match status" value="1"/>
</dbReference>
<dbReference type="InterPro" id="IPR037224">
    <property type="entry name" value="PapC_N_sf"/>
</dbReference>
<accession>A0A379LSP7</accession>
<dbReference type="Proteomes" id="UP000254640">
    <property type="component" value="Unassembled WGS sequence"/>
</dbReference>
<evidence type="ECO:0000259" key="1">
    <source>
        <dbReference type="Pfam" id="PF13954"/>
    </source>
</evidence>
<evidence type="ECO:0000313" key="2">
    <source>
        <dbReference type="EMBL" id="SUE07250.1"/>
    </source>
</evidence>
<reference evidence="2 3" key="1">
    <citation type="submission" date="2018-06" db="EMBL/GenBank/DDBJ databases">
        <authorList>
            <consortium name="Pathogen Informatics"/>
            <person name="Doyle S."/>
        </authorList>
    </citation>
    <scope>NUCLEOTIDE SEQUENCE [LARGE SCALE GENOMIC DNA]</scope>
    <source>
        <strain evidence="2 3">NCTC9381</strain>
    </source>
</reference>
<dbReference type="AlphaFoldDB" id="A0A379LSP7"/>
<protein>
    <submittedName>
        <fullName evidence="2">Putative fimbrial outer membrane usher protein</fullName>
    </submittedName>
</protein>
<name>A0A379LSP7_ENTAG</name>
<gene>
    <name evidence="2" type="ORF">NCTC9381_06020</name>
</gene>
<dbReference type="EMBL" id="UGSO01000003">
    <property type="protein sequence ID" value="SUE07250.1"/>
    <property type="molecule type" value="Genomic_DNA"/>
</dbReference>
<keyword evidence="3" id="KW-1185">Reference proteome</keyword>
<dbReference type="InterPro" id="IPR025885">
    <property type="entry name" value="PapC_N"/>
</dbReference>
<dbReference type="SUPFAM" id="SSF141729">
    <property type="entry name" value="FimD N-terminal domain-like"/>
    <property type="match status" value="1"/>
</dbReference>
<organism evidence="2 3">
    <name type="scientific">Enterobacter agglomerans</name>
    <name type="common">Erwinia herbicola</name>
    <name type="synonym">Pantoea agglomerans</name>
    <dbReference type="NCBI Taxonomy" id="549"/>
    <lineage>
        <taxon>Bacteria</taxon>
        <taxon>Pseudomonadati</taxon>
        <taxon>Pseudomonadota</taxon>
        <taxon>Gammaproteobacteria</taxon>
        <taxon>Enterobacterales</taxon>
        <taxon>Erwiniaceae</taxon>
        <taxon>Pantoea</taxon>
        <taxon>Pantoea agglomerans group</taxon>
    </lineage>
</organism>
<proteinExistence type="predicted"/>